<dbReference type="SMART" id="SM00065">
    <property type="entry name" value="GAF"/>
    <property type="match status" value="1"/>
</dbReference>
<proteinExistence type="predicted"/>
<accession>A0ABW2PHT9</accession>
<dbReference type="InterPro" id="IPR052020">
    <property type="entry name" value="Cyclic_di-GMP/3'3'-cGAMP_PDE"/>
</dbReference>
<dbReference type="PANTHER" id="PTHR45228">
    <property type="entry name" value="CYCLIC DI-GMP PHOSPHODIESTERASE TM_0186-RELATED"/>
    <property type="match status" value="1"/>
</dbReference>
<evidence type="ECO:0000259" key="1">
    <source>
        <dbReference type="PROSITE" id="PS51832"/>
    </source>
</evidence>
<dbReference type="InterPro" id="IPR037522">
    <property type="entry name" value="HD_GYP_dom"/>
</dbReference>
<dbReference type="Gene3D" id="3.30.450.40">
    <property type="match status" value="1"/>
</dbReference>
<dbReference type="RefSeq" id="WP_214786733.1">
    <property type="nucleotide sequence ID" value="NZ_JBHSGY010000001.1"/>
</dbReference>
<comment type="caution">
    <text evidence="2">The sequence shown here is derived from an EMBL/GenBank/DDBJ whole genome shotgun (WGS) entry which is preliminary data.</text>
</comment>
<reference evidence="3" key="1">
    <citation type="journal article" date="2019" name="Int. J. Syst. Evol. Microbiol.">
        <title>The Global Catalogue of Microorganisms (GCM) 10K type strain sequencing project: providing services to taxonomists for standard genome sequencing and annotation.</title>
        <authorList>
            <consortium name="The Broad Institute Genomics Platform"/>
            <consortium name="The Broad Institute Genome Sequencing Center for Infectious Disease"/>
            <person name="Wu L."/>
            <person name="Ma J."/>
        </authorList>
    </citation>
    <scope>NUCLEOTIDE SEQUENCE [LARGE SCALE GENOMIC DNA]</scope>
    <source>
        <strain evidence="3">CCUG 55590</strain>
    </source>
</reference>
<dbReference type="InterPro" id="IPR003018">
    <property type="entry name" value="GAF"/>
</dbReference>
<dbReference type="PROSITE" id="PS51832">
    <property type="entry name" value="HD_GYP"/>
    <property type="match status" value="1"/>
</dbReference>
<keyword evidence="3" id="KW-1185">Reference proteome</keyword>
<dbReference type="EMBL" id="JBHTCE010000001">
    <property type="protein sequence ID" value="MFC7389044.1"/>
    <property type="molecule type" value="Genomic_DNA"/>
</dbReference>
<dbReference type="PANTHER" id="PTHR45228:SF8">
    <property type="entry name" value="TWO-COMPONENT RESPONSE REGULATOR-RELATED"/>
    <property type="match status" value="1"/>
</dbReference>
<gene>
    <name evidence="2" type="ORF">ACFQO8_02735</name>
</gene>
<dbReference type="Pfam" id="PF01590">
    <property type="entry name" value="GAF"/>
    <property type="match status" value="1"/>
</dbReference>
<dbReference type="Proteomes" id="UP001596439">
    <property type="component" value="Unassembled WGS sequence"/>
</dbReference>
<dbReference type="CDD" id="cd00077">
    <property type="entry name" value="HDc"/>
    <property type="match status" value="1"/>
</dbReference>
<evidence type="ECO:0000313" key="3">
    <source>
        <dbReference type="Proteomes" id="UP001596439"/>
    </source>
</evidence>
<dbReference type="Gene3D" id="1.10.3210.10">
    <property type="entry name" value="Hypothetical protein af1432"/>
    <property type="match status" value="1"/>
</dbReference>
<dbReference type="SUPFAM" id="SSF109604">
    <property type="entry name" value="HD-domain/PDEase-like"/>
    <property type="match status" value="1"/>
</dbReference>
<dbReference type="SMART" id="SM00471">
    <property type="entry name" value="HDc"/>
    <property type="match status" value="1"/>
</dbReference>
<evidence type="ECO:0000313" key="2">
    <source>
        <dbReference type="EMBL" id="MFC7389044.1"/>
    </source>
</evidence>
<sequence length="411" mass="47191">MATSHESLTLQLQQQERLHHLLSSLLNRFLTTEIADFKKRVDQSLAELGHYFAVDRVYVFDYDFTNQVCHNTFEWCAEGITAEMDNLQDVPIDVLPEWVNTHVAGETMYIPRVADLPENSVVRGILEPQSIQSLLAVPMMQGKTCQGFVGFDSVVSERTYTEYEQQALQDFSNALLGAVERHRIEAGREEAQRILAEREKEMIDYQEGLVRTLLRLSALRNNETGNHIERVQDLSTLFATILYDHHHPDVSPLFIEGIRLAAPLHDIGKISVPDAILLKANKLSDQEWVFMKDHVRVGGEVLKDLQTQFPQNYFIQMAYQIALYHHERWDGTGYIKGLKGEEIPLAARIVTIIDVYDALRTVRPYKPAFSHEDSIVAMKDMNGAFDPTLFELFLLHQEEMAIMFEQTFKTH</sequence>
<dbReference type="InterPro" id="IPR003607">
    <property type="entry name" value="HD/PDEase_dom"/>
</dbReference>
<name>A0ABW2PHT9_9BACL</name>
<feature type="domain" description="HD-GYP" evidence="1">
    <location>
        <begin position="202"/>
        <end position="409"/>
    </location>
</feature>
<dbReference type="InterPro" id="IPR029016">
    <property type="entry name" value="GAF-like_dom_sf"/>
</dbReference>
<dbReference type="SUPFAM" id="SSF55781">
    <property type="entry name" value="GAF domain-like"/>
    <property type="match status" value="1"/>
</dbReference>
<organism evidence="2 3">
    <name type="scientific">Exiguobacterium aestuarii</name>
    <dbReference type="NCBI Taxonomy" id="273527"/>
    <lineage>
        <taxon>Bacteria</taxon>
        <taxon>Bacillati</taxon>
        <taxon>Bacillota</taxon>
        <taxon>Bacilli</taxon>
        <taxon>Bacillales</taxon>
        <taxon>Bacillales Family XII. Incertae Sedis</taxon>
        <taxon>Exiguobacterium</taxon>
    </lineage>
</organism>
<dbReference type="Pfam" id="PF13487">
    <property type="entry name" value="HD_5"/>
    <property type="match status" value="1"/>
</dbReference>
<protein>
    <submittedName>
        <fullName evidence="2">HD domain-containing phosphohydrolase</fullName>
    </submittedName>
</protein>